<accession>A0ABQ7I2K6</accession>
<evidence type="ECO:0000256" key="2">
    <source>
        <dbReference type="ARBA" id="ARBA00022980"/>
    </source>
</evidence>
<keyword evidence="2 4" id="KW-0689">Ribosomal protein</keyword>
<evidence type="ECO:0000256" key="1">
    <source>
        <dbReference type="ARBA" id="ARBA00022490"/>
    </source>
</evidence>
<keyword evidence="3" id="KW-0687">Ribonucleoprotein</keyword>
<dbReference type="Proteomes" id="UP001516464">
    <property type="component" value="Unassembled WGS sequence"/>
</dbReference>
<evidence type="ECO:0000313" key="4">
    <source>
        <dbReference type="EMBL" id="KAF7684711.1"/>
    </source>
</evidence>
<protein>
    <submittedName>
        <fullName evidence="4">40S ribosomal protein S1</fullName>
    </submittedName>
</protein>
<organism evidence="4 5">
    <name type="scientific">Astathelohania contejeani</name>
    <dbReference type="NCBI Taxonomy" id="164912"/>
    <lineage>
        <taxon>Eukaryota</taxon>
        <taxon>Fungi</taxon>
        <taxon>Fungi incertae sedis</taxon>
        <taxon>Microsporidia</taxon>
        <taxon>Astathelohaniidae</taxon>
        <taxon>Astathelohania</taxon>
    </lineage>
</organism>
<keyword evidence="5" id="KW-1185">Reference proteome</keyword>
<gene>
    <name evidence="4" type="primary">RPS1</name>
    <name evidence="4" type="ORF">TCON_0098</name>
</gene>
<sequence length="163" mass="18726">MVNQGDLNPGNEDFAYRNFKFVIDSVRGKQAISSFKEMRLTADKKASMIRKWHTLIEAHQDVTTADGYILRVFVNGVTRRRQGSKKKTAYATTGQAKIIRKIMIDVISEEFTGCEISKIMRKVMYEKIGKEVMKKASKIYPLQTCLTTKIKVLKRPMIEEEAQ</sequence>
<dbReference type="SMART" id="SM01397">
    <property type="entry name" value="Ribosomal_S3Ae"/>
    <property type="match status" value="1"/>
</dbReference>
<name>A0ABQ7I2K6_9MICR</name>
<evidence type="ECO:0000313" key="5">
    <source>
        <dbReference type="Proteomes" id="UP001516464"/>
    </source>
</evidence>
<reference evidence="4 5" key="1">
    <citation type="submission" date="2019-01" db="EMBL/GenBank/DDBJ databases">
        <title>Genomes sequencing and comparative genomics of infectious freshwater microsporidia, Cucumispora dikerogammari and Thelohania contejeani.</title>
        <authorList>
            <person name="Cormier A."/>
            <person name="Giraud I."/>
            <person name="Wattier R."/>
            <person name="Teixeira M."/>
            <person name="Grandjean F."/>
            <person name="Rigaud T."/>
            <person name="Cordaux R."/>
        </authorList>
    </citation>
    <scope>NUCLEOTIDE SEQUENCE [LARGE SCALE GENOMIC DNA]</scope>
    <source>
        <strain evidence="4">T1</strain>
        <tissue evidence="4">Spores</tissue>
    </source>
</reference>
<proteinExistence type="predicted"/>
<dbReference type="Pfam" id="PF01015">
    <property type="entry name" value="Ribosomal_S3Ae"/>
    <property type="match status" value="1"/>
</dbReference>
<dbReference type="PANTHER" id="PTHR11830">
    <property type="entry name" value="40S RIBOSOMAL PROTEIN S3A"/>
    <property type="match status" value="1"/>
</dbReference>
<dbReference type="GO" id="GO:0005840">
    <property type="term" value="C:ribosome"/>
    <property type="evidence" value="ECO:0007669"/>
    <property type="project" value="UniProtKB-KW"/>
</dbReference>
<dbReference type="InterPro" id="IPR001593">
    <property type="entry name" value="Ribosomal_eS1"/>
</dbReference>
<keyword evidence="1" id="KW-0963">Cytoplasm</keyword>
<evidence type="ECO:0000256" key="3">
    <source>
        <dbReference type="ARBA" id="ARBA00023274"/>
    </source>
</evidence>
<dbReference type="EMBL" id="SBIQ01000003">
    <property type="protein sequence ID" value="KAF7684711.1"/>
    <property type="molecule type" value="Genomic_DNA"/>
</dbReference>
<comment type="caution">
    <text evidence="4">The sequence shown here is derived from an EMBL/GenBank/DDBJ whole genome shotgun (WGS) entry which is preliminary data.</text>
</comment>